<dbReference type="PROSITE" id="PS50072">
    <property type="entry name" value="CSA_PPIASE_2"/>
    <property type="match status" value="1"/>
</dbReference>
<evidence type="ECO:0000256" key="4">
    <source>
        <dbReference type="RuleBase" id="RU363019"/>
    </source>
</evidence>
<name>A0A5M3N2X7_CONPW</name>
<evidence type="ECO:0000313" key="6">
    <source>
        <dbReference type="EMBL" id="EIW85742.1"/>
    </source>
</evidence>
<dbReference type="Gene3D" id="2.40.100.10">
    <property type="entry name" value="Cyclophilin-like"/>
    <property type="match status" value="1"/>
</dbReference>
<sequence length="254" mass="27940">MTPNISVPVYLDIFAGDKEAHARQEESYNSTSQFLLSCSEKYSLPNFPSQPEDLSEEQQETLKDLDHTGSINFRFTPPEPICIGRFVFELFGDAYLKKTRENFTALCTGEKGDCKNAPNKKLHFLQSPIHRIVKYFIAQGGDITRGTGAGGESIYGDKFVDERPPKGTPARKASAGSLAMAHRGKNSNTSQFFIVLTDDTTKLKKLDADKPVIFGHLKQDARSQGLLKQLSDLASGSSSEEPSMPVWIGGCGKL</sequence>
<feature type="domain" description="PPIase cyclophilin-type" evidence="5">
    <location>
        <begin position="83"/>
        <end position="253"/>
    </location>
</feature>
<dbReference type="GO" id="GO:0016018">
    <property type="term" value="F:cyclosporin A binding"/>
    <property type="evidence" value="ECO:0007669"/>
    <property type="project" value="TreeGrafter"/>
</dbReference>
<dbReference type="Proteomes" id="UP000053558">
    <property type="component" value="Unassembled WGS sequence"/>
</dbReference>
<dbReference type="InterPro" id="IPR029000">
    <property type="entry name" value="Cyclophilin-like_dom_sf"/>
</dbReference>
<dbReference type="PANTHER" id="PTHR11071">
    <property type="entry name" value="PEPTIDYL-PROLYL CIS-TRANS ISOMERASE"/>
    <property type="match status" value="1"/>
</dbReference>
<dbReference type="InterPro" id="IPR002130">
    <property type="entry name" value="Cyclophilin-type_PPIase_dom"/>
</dbReference>
<dbReference type="Pfam" id="PF00160">
    <property type="entry name" value="Pro_isomerase"/>
    <property type="match status" value="1"/>
</dbReference>
<dbReference type="GO" id="GO:0006457">
    <property type="term" value="P:protein folding"/>
    <property type="evidence" value="ECO:0007669"/>
    <property type="project" value="TreeGrafter"/>
</dbReference>
<evidence type="ECO:0000256" key="1">
    <source>
        <dbReference type="ARBA" id="ARBA00000971"/>
    </source>
</evidence>
<proteinExistence type="inferred from homology"/>
<comment type="function">
    <text evidence="4">PPIases accelerate the folding of proteins. It catalyzes the cis-trans isomerization of proline imidic peptide bonds in oligopeptides.</text>
</comment>
<gene>
    <name evidence="6" type="ORF">CONPUDRAFT_118722</name>
</gene>
<evidence type="ECO:0000313" key="7">
    <source>
        <dbReference type="Proteomes" id="UP000053558"/>
    </source>
</evidence>
<accession>A0A5M3N2X7</accession>
<comment type="caution">
    <text evidence="6">The sequence shown here is derived from an EMBL/GenBank/DDBJ whole genome shotgun (WGS) entry which is preliminary data.</text>
</comment>
<protein>
    <recommendedName>
        <fullName evidence="4">Peptidyl-prolyl cis-trans isomerase</fullName>
        <shortName evidence="4">PPIase</shortName>
        <ecNumber evidence="4">5.2.1.8</ecNumber>
    </recommendedName>
</protein>
<dbReference type="GeneID" id="19199414"/>
<dbReference type="EC" id="5.2.1.8" evidence="4"/>
<dbReference type="OMA" id="PIHRIAK"/>
<dbReference type="PRINTS" id="PR00153">
    <property type="entry name" value="CSAPPISMRASE"/>
</dbReference>
<evidence type="ECO:0000256" key="3">
    <source>
        <dbReference type="ARBA" id="ARBA00023235"/>
    </source>
</evidence>
<dbReference type="SUPFAM" id="SSF50891">
    <property type="entry name" value="Cyclophilin-like"/>
    <property type="match status" value="1"/>
</dbReference>
<dbReference type="GO" id="GO:0005737">
    <property type="term" value="C:cytoplasm"/>
    <property type="evidence" value="ECO:0007669"/>
    <property type="project" value="TreeGrafter"/>
</dbReference>
<evidence type="ECO:0000256" key="2">
    <source>
        <dbReference type="ARBA" id="ARBA00023110"/>
    </source>
</evidence>
<keyword evidence="2 4" id="KW-0697">Rotamase</keyword>
<dbReference type="KEGG" id="cput:CONPUDRAFT_118722"/>
<dbReference type="PANTHER" id="PTHR11071:SF561">
    <property type="entry name" value="PEPTIDYL-PROLYL CIS-TRANS ISOMERASE D-RELATED"/>
    <property type="match status" value="1"/>
</dbReference>
<comment type="similarity">
    <text evidence="4">Belongs to the cyclophilin-type PPIase family.</text>
</comment>
<keyword evidence="3 4" id="KW-0413">Isomerase</keyword>
<comment type="catalytic activity">
    <reaction evidence="1 4">
        <text>[protein]-peptidylproline (omega=180) = [protein]-peptidylproline (omega=0)</text>
        <dbReference type="Rhea" id="RHEA:16237"/>
        <dbReference type="Rhea" id="RHEA-COMP:10747"/>
        <dbReference type="Rhea" id="RHEA-COMP:10748"/>
        <dbReference type="ChEBI" id="CHEBI:83833"/>
        <dbReference type="ChEBI" id="CHEBI:83834"/>
        <dbReference type="EC" id="5.2.1.8"/>
    </reaction>
</comment>
<keyword evidence="7" id="KW-1185">Reference proteome</keyword>
<organism evidence="6 7">
    <name type="scientific">Coniophora puteana (strain RWD-64-598)</name>
    <name type="common">Brown rot fungus</name>
    <dbReference type="NCBI Taxonomy" id="741705"/>
    <lineage>
        <taxon>Eukaryota</taxon>
        <taxon>Fungi</taxon>
        <taxon>Dikarya</taxon>
        <taxon>Basidiomycota</taxon>
        <taxon>Agaricomycotina</taxon>
        <taxon>Agaricomycetes</taxon>
        <taxon>Agaricomycetidae</taxon>
        <taxon>Boletales</taxon>
        <taxon>Coniophorineae</taxon>
        <taxon>Coniophoraceae</taxon>
        <taxon>Coniophora</taxon>
    </lineage>
</organism>
<dbReference type="GO" id="GO:0003755">
    <property type="term" value="F:peptidyl-prolyl cis-trans isomerase activity"/>
    <property type="evidence" value="ECO:0007669"/>
    <property type="project" value="UniProtKB-UniRule"/>
</dbReference>
<feature type="non-terminal residue" evidence="6">
    <location>
        <position position="1"/>
    </location>
</feature>
<dbReference type="RefSeq" id="XP_007765135.1">
    <property type="nucleotide sequence ID" value="XM_007766945.1"/>
</dbReference>
<evidence type="ECO:0000259" key="5">
    <source>
        <dbReference type="PROSITE" id="PS50072"/>
    </source>
</evidence>
<dbReference type="EMBL" id="JH711574">
    <property type="protein sequence ID" value="EIW85742.1"/>
    <property type="molecule type" value="Genomic_DNA"/>
</dbReference>
<reference evidence="7" key="1">
    <citation type="journal article" date="2012" name="Science">
        <title>The Paleozoic origin of enzymatic lignin decomposition reconstructed from 31 fungal genomes.</title>
        <authorList>
            <person name="Floudas D."/>
            <person name="Binder M."/>
            <person name="Riley R."/>
            <person name="Barry K."/>
            <person name="Blanchette R.A."/>
            <person name="Henrissat B."/>
            <person name="Martinez A.T."/>
            <person name="Otillar R."/>
            <person name="Spatafora J.W."/>
            <person name="Yadav J.S."/>
            <person name="Aerts A."/>
            <person name="Benoit I."/>
            <person name="Boyd A."/>
            <person name="Carlson A."/>
            <person name="Copeland A."/>
            <person name="Coutinho P.M."/>
            <person name="de Vries R.P."/>
            <person name="Ferreira P."/>
            <person name="Findley K."/>
            <person name="Foster B."/>
            <person name="Gaskell J."/>
            <person name="Glotzer D."/>
            <person name="Gorecki P."/>
            <person name="Heitman J."/>
            <person name="Hesse C."/>
            <person name="Hori C."/>
            <person name="Igarashi K."/>
            <person name="Jurgens J.A."/>
            <person name="Kallen N."/>
            <person name="Kersten P."/>
            <person name="Kohler A."/>
            <person name="Kuees U."/>
            <person name="Kumar T.K.A."/>
            <person name="Kuo A."/>
            <person name="LaButti K."/>
            <person name="Larrondo L.F."/>
            <person name="Lindquist E."/>
            <person name="Ling A."/>
            <person name="Lombard V."/>
            <person name="Lucas S."/>
            <person name="Lundell T."/>
            <person name="Martin R."/>
            <person name="McLaughlin D.J."/>
            <person name="Morgenstern I."/>
            <person name="Morin E."/>
            <person name="Murat C."/>
            <person name="Nagy L.G."/>
            <person name="Nolan M."/>
            <person name="Ohm R.A."/>
            <person name="Patyshakuliyeva A."/>
            <person name="Rokas A."/>
            <person name="Ruiz-Duenas F.J."/>
            <person name="Sabat G."/>
            <person name="Salamov A."/>
            <person name="Samejima M."/>
            <person name="Schmutz J."/>
            <person name="Slot J.C."/>
            <person name="St John F."/>
            <person name="Stenlid J."/>
            <person name="Sun H."/>
            <person name="Sun S."/>
            <person name="Syed K."/>
            <person name="Tsang A."/>
            <person name="Wiebenga A."/>
            <person name="Young D."/>
            <person name="Pisabarro A."/>
            <person name="Eastwood D.C."/>
            <person name="Martin F."/>
            <person name="Cullen D."/>
            <person name="Grigoriev I.V."/>
            <person name="Hibbett D.S."/>
        </authorList>
    </citation>
    <scope>NUCLEOTIDE SEQUENCE [LARGE SCALE GENOMIC DNA]</scope>
    <source>
        <strain evidence="7">RWD-64-598 SS2</strain>
    </source>
</reference>
<dbReference type="AlphaFoldDB" id="A0A5M3N2X7"/>
<dbReference type="OrthoDB" id="193499at2759"/>